<protein>
    <submittedName>
        <fullName evidence="1">Uncharacterized protein</fullName>
    </submittedName>
</protein>
<dbReference type="RefSeq" id="WP_157736431.1">
    <property type="nucleotide sequence ID" value="NZ_AP017369.1"/>
</dbReference>
<accession>A0A160PW30</accession>
<evidence type="ECO:0000313" key="2">
    <source>
        <dbReference type="Proteomes" id="UP000218244"/>
    </source>
</evidence>
<organism evidence="1 2">
    <name type="scientific">Corynebacterium suranareeae</name>
    <dbReference type="NCBI Taxonomy" id="2506452"/>
    <lineage>
        <taxon>Bacteria</taxon>
        <taxon>Bacillati</taxon>
        <taxon>Actinomycetota</taxon>
        <taxon>Actinomycetes</taxon>
        <taxon>Mycobacteriales</taxon>
        <taxon>Corynebacteriaceae</taxon>
        <taxon>Corynebacterium</taxon>
    </lineage>
</organism>
<gene>
    <name evidence="1" type="ORF">N24_2808</name>
</gene>
<evidence type="ECO:0000313" key="1">
    <source>
        <dbReference type="EMBL" id="BAU97070.1"/>
    </source>
</evidence>
<sequence>MEFLENLNVLSTSGIIGALFTDGGLLDSLGGIASHLANLLGLVK</sequence>
<dbReference type="EMBL" id="AP017369">
    <property type="protein sequence ID" value="BAU97070.1"/>
    <property type="molecule type" value="Genomic_DNA"/>
</dbReference>
<dbReference type="AlphaFoldDB" id="A0A160PW30"/>
<reference evidence="1 2" key="1">
    <citation type="submission" date="2016-02" db="EMBL/GenBank/DDBJ databases">
        <title>Corynebacterium glutamicum N24 whole genome sequencing project.</title>
        <authorList>
            <person name="Matsutani M."/>
            <person name="Nangtapong N."/>
            <person name="Yakushi T."/>
            <person name="Matsushita K."/>
        </authorList>
    </citation>
    <scope>NUCLEOTIDE SEQUENCE [LARGE SCALE GENOMIC DNA]</scope>
    <source>
        <strain evidence="1 2">N24</strain>
    </source>
</reference>
<name>A0A160PW30_9CORY</name>
<keyword evidence="2" id="KW-1185">Reference proteome</keyword>
<dbReference type="KEGG" id="csur:N24_2808"/>
<dbReference type="Proteomes" id="UP000218244">
    <property type="component" value="Chromosome"/>
</dbReference>
<proteinExistence type="predicted"/>